<protein>
    <submittedName>
        <fullName evidence="1">Uncharacterized protein</fullName>
    </submittedName>
</protein>
<dbReference type="RefSeq" id="XP_040768320.1">
    <property type="nucleotide sequence ID" value="XM_040902081.1"/>
</dbReference>
<dbReference type="EMBL" id="KV427608">
    <property type="protein sequence ID" value="KZT10580.1"/>
    <property type="molecule type" value="Genomic_DNA"/>
</dbReference>
<dbReference type="GeneID" id="63819112"/>
<evidence type="ECO:0000313" key="1">
    <source>
        <dbReference type="EMBL" id="KZT10580.1"/>
    </source>
</evidence>
<keyword evidence="2" id="KW-1185">Reference proteome</keyword>
<organism evidence="1 2">
    <name type="scientific">Laetiporus sulphureus 93-53</name>
    <dbReference type="NCBI Taxonomy" id="1314785"/>
    <lineage>
        <taxon>Eukaryota</taxon>
        <taxon>Fungi</taxon>
        <taxon>Dikarya</taxon>
        <taxon>Basidiomycota</taxon>
        <taxon>Agaricomycotina</taxon>
        <taxon>Agaricomycetes</taxon>
        <taxon>Polyporales</taxon>
        <taxon>Laetiporus</taxon>
    </lineage>
</organism>
<dbReference type="InParanoid" id="A0A165GN90"/>
<dbReference type="AlphaFoldDB" id="A0A165GN90"/>
<name>A0A165GN90_9APHY</name>
<sequence length="126" mass="14675">MYFFRLSFGLRDVLSHYTACVTCPLQLAPQFLELRMQRWSLLLLWYLYIMHAFSEDLCAPLNQPVLPACAFIQLHDAERLDRMRGDMERNSIIVHRPKPHDPLNRTVMCLAVDGLYGDAMLSCRVC</sequence>
<evidence type="ECO:0000313" key="2">
    <source>
        <dbReference type="Proteomes" id="UP000076871"/>
    </source>
</evidence>
<accession>A0A165GN90</accession>
<gene>
    <name evidence="1" type="ORF">LAESUDRAFT_338596</name>
</gene>
<proteinExistence type="predicted"/>
<reference evidence="1 2" key="1">
    <citation type="journal article" date="2016" name="Mol. Biol. Evol.">
        <title>Comparative Genomics of Early-Diverging Mushroom-Forming Fungi Provides Insights into the Origins of Lignocellulose Decay Capabilities.</title>
        <authorList>
            <person name="Nagy L.G."/>
            <person name="Riley R."/>
            <person name="Tritt A."/>
            <person name="Adam C."/>
            <person name="Daum C."/>
            <person name="Floudas D."/>
            <person name="Sun H."/>
            <person name="Yadav J.S."/>
            <person name="Pangilinan J."/>
            <person name="Larsson K.H."/>
            <person name="Matsuura K."/>
            <person name="Barry K."/>
            <person name="Labutti K."/>
            <person name="Kuo R."/>
            <person name="Ohm R.A."/>
            <person name="Bhattacharya S.S."/>
            <person name="Shirouzu T."/>
            <person name="Yoshinaga Y."/>
            <person name="Martin F.M."/>
            <person name="Grigoriev I.V."/>
            <person name="Hibbett D.S."/>
        </authorList>
    </citation>
    <scope>NUCLEOTIDE SEQUENCE [LARGE SCALE GENOMIC DNA]</scope>
    <source>
        <strain evidence="1 2">93-53</strain>
    </source>
</reference>
<dbReference type="Proteomes" id="UP000076871">
    <property type="component" value="Unassembled WGS sequence"/>
</dbReference>